<protein>
    <submittedName>
        <fullName evidence="1">Glycosyl transferase</fullName>
    </submittedName>
</protein>
<dbReference type="Pfam" id="PF13692">
    <property type="entry name" value="Glyco_trans_1_4"/>
    <property type="match status" value="1"/>
</dbReference>
<dbReference type="Gene3D" id="3.40.50.11010">
    <property type="match status" value="1"/>
</dbReference>
<dbReference type="RefSeq" id="WP_144024937.1">
    <property type="nucleotide sequence ID" value="NZ_MPVP01000729.1"/>
</dbReference>
<evidence type="ECO:0000313" key="1">
    <source>
        <dbReference type="EMBL" id="OMC91583.1"/>
    </source>
</evidence>
<accession>A0ABX3GD50</accession>
<name>A0ABX3GD50_9BACL</name>
<gene>
    <name evidence="1" type="ORF">BSO21_34460</name>
</gene>
<keyword evidence="1" id="KW-0808">Transferase</keyword>
<proteinExistence type="predicted"/>
<dbReference type="SUPFAM" id="SSF53756">
    <property type="entry name" value="UDP-Glycosyltransferase/glycogen phosphorylase"/>
    <property type="match status" value="1"/>
</dbReference>
<sequence>VIVTHPDHYDILPYEILEGKTFIYDCMDNYKTFPGCKKEVMIKKEMKLINLCDGIIVSSMDLYNELIKYDENIEKKLHLINNGVDPEKFSLDNLSKENEVDIWRDNERKKVGFIGTISEWVDLNLIKLIALKNKNVDFYMIGPVDRSINLDDYNNIDNIFFTNVQPYYSIPNILDGLDVTIMPFKKSKLVESVNPVKIYEYLAMAKPVIAIRYDETKKFGDLIYTYETIEEFDSILKGLLTECIDDEVINNRIRFAKQNSWKERTSQLEGIIIECKSKAE</sequence>
<dbReference type="GO" id="GO:0016740">
    <property type="term" value="F:transferase activity"/>
    <property type="evidence" value="ECO:0007669"/>
    <property type="project" value="UniProtKB-KW"/>
</dbReference>
<dbReference type="EMBL" id="MPVP01000729">
    <property type="protein sequence ID" value="OMC91583.1"/>
    <property type="molecule type" value="Genomic_DNA"/>
</dbReference>
<feature type="non-terminal residue" evidence="1">
    <location>
        <position position="1"/>
    </location>
</feature>
<dbReference type="Proteomes" id="UP000187158">
    <property type="component" value="Unassembled WGS sequence"/>
</dbReference>
<dbReference type="Gene3D" id="3.40.50.2000">
    <property type="entry name" value="Glycogen Phosphorylase B"/>
    <property type="match status" value="1"/>
</dbReference>
<evidence type="ECO:0000313" key="2">
    <source>
        <dbReference type="Proteomes" id="UP000187158"/>
    </source>
</evidence>
<organism evidence="1 2">
    <name type="scientific">Paenibacillus odorifer</name>
    <dbReference type="NCBI Taxonomy" id="189426"/>
    <lineage>
        <taxon>Bacteria</taxon>
        <taxon>Bacillati</taxon>
        <taxon>Bacillota</taxon>
        <taxon>Bacilli</taxon>
        <taxon>Bacillales</taxon>
        <taxon>Paenibacillaceae</taxon>
        <taxon>Paenibacillus</taxon>
    </lineage>
</organism>
<reference evidence="1 2" key="1">
    <citation type="submission" date="2016-11" db="EMBL/GenBank/DDBJ databases">
        <title>Paenibacillus species isolates.</title>
        <authorList>
            <person name="Beno S.M."/>
        </authorList>
    </citation>
    <scope>NUCLEOTIDE SEQUENCE [LARGE SCALE GENOMIC DNA]</scope>
    <source>
        <strain evidence="1 2">FSL H7-0433</strain>
    </source>
</reference>
<keyword evidence="2" id="KW-1185">Reference proteome</keyword>
<comment type="caution">
    <text evidence="1">The sequence shown here is derived from an EMBL/GenBank/DDBJ whole genome shotgun (WGS) entry which is preliminary data.</text>
</comment>